<comment type="caution">
    <text evidence="1">The sequence shown here is derived from an EMBL/GenBank/DDBJ whole genome shotgun (WGS) entry which is preliminary data.</text>
</comment>
<organism evidence="1 2">
    <name type="scientific">Anaeromyxobacter diazotrophicus</name>
    <dbReference type="NCBI Taxonomy" id="2590199"/>
    <lineage>
        <taxon>Bacteria</taxon>
        <taxon>Pseudomonadati</taxon>
        <taxon>Myxococcota</taxon>
        <taxon>Myxococcia</taxon>
        <taxon>Myxococcales</taxon>
        <taxon>Cystobacterineae</taxon>
        <taxon>Anaeromyxobacteraceae</taxon>
        <taxon>Anaeromyxobacter</taxon>
    </lineage>
</organism>
<evidence type="ECO:0000313" key="2">
    <source>
        <dbReference type="Proteomes" id="UP000503640"/>
    </source>
</evidence>
<sequence length="140" mass="14636">MTPAHLSSRVVVVDGQQGFVGEAGTITTVEPDGTFSVADFVRDQVSPPKRTGHLSPEAVDRLARTLAAELEPRPPERIAAAPATANPRRLRVRYGGAETTLALPAGAAPEDEAALAGGADAPAARVLRVWRTVQELVPSP</sequence>
<dbReference type="EMBL" id="BJTG01000005">
    <property type="protein sequence ID" value="GEJ57759.1"/>
    <property type="molecule type" value="Genomic_DNA"/>
</dbReference>
<proteinExistence type="predicted"/>
<protein>
    <submittedName>
        <fullName evidence="1">Uncharacterized protein</fullName>
    </submittedName>
</protein>
<keyword evidence="2" id="KW-1185">Reference proteome</keyword>
<name>A0A7I9VNR4_9BACT</name>
<reference evidence="2" key="1">
    <citation type="journal article" date="2020" name="Appl. Environ. Microbiol.">
        <title>Diazotrophic Anaeromyxobacter Isolates from Soils.</title>
        <authorList>
            <person name="Masuda Y."/>
            <person name="Yamanaka H."/>
            <person name="Xu Z.X."/>
            <person name="Shiratori Y."/>
            <person name="Aono T."/>
            <person name="Amachi S."/>
            <person name="Senoo K."/>
            <person name="Itoh H."/>
        </authorList>
    </citation>
    <scope>NUCLEOTIDE SEQUENCE [LARGE SCALE GENOMIC DNA]</scope>
    <source>
        <strain evidence="2">R267</strain>
    </source>
</reference>
<gene>
    <name evidence="1" type="ORF">AMYX_25000</name>
</gene>
<dbReference type="AlphaFoldDB" id="A0A7I9VNR4"/>
<dbReference type="RefSeq" id="WP_176065620.1">
    <property type="nucleotide sequence ID" value="NZ_BJTG01000005.1"/>
</dbReference>
<accession>A0A7I9VNR4</accession>
<dbReference type="Proteomes" id="UP000503640">
    <property type="component" value="Unassembled WGS sequence"/>
</dbReference>
<evidence type="ECO:0000313" key="1">
    <source>
        <dbReference type="EMBL" id="GEJ57759.1"/>
    </source>
</evidence>